<dbReference type="Gene3D" id="3.10.20.90">
    <property type="entry name" value="Phosphatidylinositol 3-kinase Catalytic Subunit, Chain A, domain 1"/>
    <property type="match status" value="1"/>
</dbReference>
<evidence type="ECO:0000256" key="2">
    <source>
        <dbReference type="SAM" id="Coils"/>
    </source>
</evidence>
<dbReference type="Pfam" id="PF02179">
    <property type="entry name" value="BAG"/>
    <property type="match status" value="1"/>
</dbReference>
<dbReference type="EMBL" id="JAAARO010000016">
    <property type="protein sequence ID" value="KAF5734467.1"/>
    <property type="molecule type" value="Genomic_DNA"/>
</dbReference>
<proteinExistence type="predicted"/>
<keyword evidence="6" id="KW-1185">Reference proteome</keyword>
<dbReference type="PROSITE" id="PS50053">
    <property type="entry name" value="UBIQUITIN_2"/>
    <property type="match status" value="1"/>
</dbReference>
<sequence>MEPMKSKIKEMFAPAKKSGVGGGGKMNVEDLEITPGGMLVQKRDSGSNQTPISIPTIKVRVKFGSSFREIYISSTASFGELKKMLSEHTGLHQEDQKLIYKKKERDSKEFLDVAGVKNGSKLVLMEDTASRERRCLETLRNAKINKASKSITQIRFEIDKLSEQVTALEATASSRDGKVYEKEVTDLTELLMSKYVVLDGIVVKGDLNLQKKMQVPFGHIASINNLLCLFGL</sequence>
<name>A0A7J7CK76_TRIWF</name>
<dbReference type="PANTHER" id="PTHR12329:SF36">
    <property type="entry name" value="UBIQUITIN-LIKE DOMAIN-CONTAINING PROTEIN"/>
    <property type="match status" value="1"/>
</dbReference>
<dbReference type="InterPro" id="IPR029071">
    <property type="entry name" value="Ubiquitin-like_domsf"/>
</dbReference>
<dbReference type="SUPFAM" id="SSF54236">
    <property type="entry name" value="Ubiquitin-like"/>
    <property type="match status" value="1"/>
</dbReference>
<evidence type="ECO:0000256" key="1">
    <source>
        <dbReference type="ARBA" id="ARBA00023186"/>
    </source>
</evidence>
<dbReference type="AlphaFoldDB" id="A0A7J7CK76"/>
<dbReference type="InterPro" id="IPR000626">
    <property type="entry name" value="Ubiquitin-like_dom"/>
</dbReference>
<dbReference type="GO" id="GO:0000774">
    <property type="term" value="F:adenyl-nucleotide exchange factor activity"/>
    <property type="evidence" value="ECO:0007669"/>
    <property type="project" value="TreeGrafter"/>
</dbReference>
<dbReference type="InParanoid" id="A0A7J7CK76"/>
<protein>
    <recommendedName>
        <fullName evidence="4">Ubiquitin-like domain-containing protein</fullName>
    </recommendedName>
</protein>
<evidence type="ECO:0000313" key="6">
    <source>
        <dbReference type="Proteomes" id="UP000593562"/>
    </source>
</evidence>
<gene>
    <name evidence="5" type="ORF">HS088_TW16G00916</name>
</gene>
<organism evidence="5 6">
    <name type="scientific">Tripterygium wilfordii</name>
    <name type="common">Thunder God vine</name>
    <dbReference type="NCBI Taxonomy" id="458696"/>
    <lineage>
        <taxon>Eukaryota</taxon>
        <taxon>Viridiplantae</taxon>
        <taxon>Streptophyta</taxon>
        <taxon>Embryophyta</taxon>
        <taxon>Tracheophyta</taxon>
        <taxon>Spermatophyta</taxon>
        <taxon>Magnoliopsida</taxon>
        <taxon>eudicotyledons</taxon>
        <taxon>Gunneridae</taxon>
        <taxon>Pentapetalae</taxon>
        <taxon>rosids</taxon>
        <taxon>fabids</taxon>
        <taxon>Celastrales</taxon>
        <taxon>Celastraceae</taxon>
        <taxon>Tripterygium</taxon>
    </lineage>
</organism>
<keyword evidence="2" id="KW-0175">Coiled coil</keyword>
<dbReference type="SUPFAM" id="SSF63491">
    <property type="entry name" value="BAG domain"/>
    <property type="match status" value="1"/>
</dbReference>
<comment type="caution">
    <text evidence="5">The sequence shown here is derived from an EMBL/GenBank/DDBJ whole genome shotgun (WGS) entry which is preliminary data.</text>
</comment>
<dbReference type="GO" id="GO:0005737">
    <property type="term" value="C:cytoplasm"/>
    <property type="evidence" value="ECO:0007669"/>
    <property type="project" value="TreeGrafter"/>
</dbReference>
<feature type="compositionally biased region" description="Basic and acidic residues" evidence="3">
    <location>
        <begin position="1"/>
        <end position="10"/>
    </location>
</feature>
<dbReference type="InterPro" id="IPR039773">
    <property type="entry name" value="BAG_chaperone_regulator"/>
</dbReference>
<dbReference type="PANTHER" id="PTHR12329">
    <property type="entry name" value="BCL2-ASSOCIATED ATHANOGENE"/>
    <property type="match status" value="1"/>
</dbReference>
<dbReference type="GO" id="GO:0051087">
    <property type="term" value="F:protein-folding chaperone binding"/>
    <property type="evidence" value="ECO:0007669"/>
    <property type="project" value="InterPro"/>
</dbReference>
<accession>A0A7J7CK76</accession>
<dbReference type="Gene3D" id="1.20.58.120">
    <property type="entry name" value="BAG domain"/>
    <property type="match status" value="1"/>
</dbReference>
<feature type="coiled-coil region" evidence="2">
    <location>
        <begin position="144"/>
        <end position="171"/>
    </location>
</feature>
<reference evidence="5 6" key="1">
    <citation type="journal article" date="2020" name="Nat. Commun.">
        <title>Genome of Tripterygium wilfordii and identification of cytochrome P450 involved in triptolide biosynthesis.</title>
        <authorList>
            <person name="Tu L."/>
            <person name="Su P."/>
            <person name="Zhang Z."/>
            <person name="Gao L."/>
            <person name="Wang J."/>
            <person name="Hu T."/>
            <person name="Zhou J."/>
            <person name="Zhang Y."/>
            <person name="Zhao Y."/>
            <person name="Liu Y."/>
            <person name="Song Y."/>
            <person name="Tong Y."/>
            <person name="Lu Y."/>
            <person name="Yang J."/>
            <person name="Xu C."/>
            <person name="Jia M."/>
            <person name="Peters R.J."/>
            <person name="Huang L."/>
            <person name="Gao W."/>
        </authorList>
    </citation>
    <scope>NUCLEOTIDE SEQUENCE [LARGE SCALE GENOMIC DNA]</scope>
    <source>
        <strain evidence="6">cv. XIE 37</strain>
        <tissue evidence="5">Leaf</tissue>
    </source>
</reference>
<feature type="domain" description="Ubiquitin-like" evidence="4">
    <location>
        <begin position="55"/>
        <end position="125"/>
    </location>
</feature>
<evidence type="ECO:0000256" key="3">
    <source>
        <dbReference type="SAM" id="MobiDB-lite"/>
    </source>
</evidence>
<dbReference type="GO" id="GO:0050821">
    <property type="term" value="P:protein stabilization"/>
    <property type="evidence" value="ECO:0007669"/>
    <property type="project" value="TreeGrafter"/>
</dbReference>
<dbReference type="InterPro" id="IPR036533">
    <property type="entry name" value="BAG_dom_sf"/>
</dbReference>
<dbReference type="Pfam" id="PF00240">
    <property type="entry name" value="ubiquitin"/>
    <property type="match status" value="1"/>
</dbReference>
<feature type="region of interest" description="Disordered" evidence="3">
    <location>
        <begin position="1"/>
        <end position="24"/>
    </location>
</feature>
<dbReference type="Proteomes" id="UP000593562">
    <property type="component" value="Unassembled WGS sequence"/>
</dbReference>
<evidence type="ECO:0000259" key="4">
    <source>
        <dbReference type="PROSITE" id="PS50053"/>
    </source>
</evidence>
<dbReference type="InterPro" id="IPR003103">
    <property type="entry name" value="BAG_domain"/>
</dbReference>
<keyword evidence="1" id="KW-0143">Chaperone</keyword>
<evidence type="ECO:0000313" key="5">
    <source>
        <dbReference type="EMBL" id="KAF5734467.1"/>
    </source>
</evidence>